<evidence type="ECO:0000256" key="1">
    <source>
        <dbReference type="SAM" id="MobiDB-lite"/>
    </source>
</evidence>
<dbReference type="AlphaFoldDB" id="A0A2Z6NZ92"/>
<dbReference type="Proteomes" id="UP000242715">
    <property type="component" value="Unassembled WGS sequence"/>
</dbReference>
<evidence type="ECO:0000313" key="3">
    <source>
        <dbReference type="Proteomes" id="UP000242715"/>
    </source>
</evidence>
<dbReference type="OrthoDB" id="1937322at2759"/>
<accession>A0A2Z6NZ92</accession>
<protein>
    <submittedName>
        <fullName evidence="2">Uncharacterized protein</fullName>
    </submittedName>
</protein>
<feature type="region of interest" description="Disordered" evidence="1">
    <location>
        <begin position="116"/>
        <end position="198"/>
    </location>
</feature>
<feature type="compositionally biased region" description="Basic residues" evidence="1">
    <location>
        <begin position="189"/>
        <end position="198"/>
    </location>
</feature>
<dbReference type="EMBL" id="DF974563">
    <property type="protein sequence ID" value="GAU49434.1"/>
    <property type="molecule type" value="Genomic_DNA"/>
</dbReference>
<gene>
    <name evidence="2" type="ORF">TSUD_181810</name>
</gene>
<keyword evidence="3" id="KW-1185">Reference proteome</keyword>
<name>A0A2Z6NZ92_TRISU</name>
<proteinExistence type="predicted"/>
<sequence>MSEAFNSVIVGARAKPKVTMIEEIIVYLMKRWEKIRQKIGRYAESILPNIKKKLEREASFSNQWMVRPAGYELFEVRNISATGDHFSVQCFKNRTGPAGRTGQTANWKVYRSGLTAGPDKQLNRCKQPGHNKQTCKQPPPATSQAGASQAPPATTQAAATQPPTTTQAGASQAHPTTQTSHAPGQAKNVSKKGRRKNK</sequence>
<evidence type="ECO:0000313" key="2">
    <source>
        <dbReference type="EMBL" id="GAU49434.1"/>
    </source>
</evidence>
<reference evidence="3" key="1">
    <citation type="journal article" date="2017" name="Front. Plant Sci.">
        <title>Climate Clever Clovers: New Paradigm to Reduce the Environmental Footprint of Ruminants by Breeding Low Methanogenic Forages Utilizing Haplotype Variation.</title>
        <authorList>
            <person name="Kaur P."/>
            <person name="Appels R."/>
            <person name="Bayer P.E."/>
            <person name="Keeble-Gagnere G."/>
            <person name="Wang J."/>
            <person name="Hirakawa H."/>
            <person name="Shirasawa K."/>
            <person name="Vercoe P."/>
            <person name="Stefanova K."/>
            <person name="Durmic Z."/>
            <person name="Nichols P."/>
            <person name="Revell C."/>
            <person name="Isobe S.N."/>
            <person name="Edwards D."/>
            <person name="Erskine W."/>
        </authorList>
    </citation>
    <scope>NUCLEOTIDE SEQUENCE [LARGE SCALE GENOMIC DNA]</scope>
    <source>
        <strain evidence="3">cv. Daliak</strain>
    </source>
</reference>
<feature type="compositionally biased region" description="Low complexity" evidence="1">
    <location>
        <begin position="142"/>
        <end position="173"/>
    </location>
</feature>
<organism evidence="2 3">
    <name type="scientific">Trifolium subterraneum</name>
    <name type="common">Subterranean clover</name>
    <dbReference type="NCBI Taxonomy" id="3900"/>
    <lineage>
        <taxon>Eukaryota</taxon>
        <taxon>Viridiplantae</taxon>
        <taxon>Streptophyta</taxon>
        <taxon>Embryophyta</taxon>
        <taxon>Tracheophyta</taxon>
        <taxon>Spermatophyta</taxon>
        <taxon>Magnoliopsida</taxon>
        <taxon>eudicotyledons</taxon>
        <taxon>Gunneridae</taxon>
        <taxon>Pentapetalae</taxon>
        <taxon>rosids</taxon>
        <taxon>fabids</taxon>
        <taxon>Fabales</taxon>
        <taxon>Fabaceae</taxon>
        <taxon>Papilionoideae</taxon>
        <taxon>50 kb inversion clade</taxon>
        <taxon>NPAAA clade</taxon>
        <taxon>Hologalegina</taxon>
        <taxon>IRL clade</taxon>
        <taxon>Trifolieae</taxon>
        <taxon>Trifolium</taxon>
    </lineage>
</organism>